<dbReference type="OrthoDB" id="1278183at2759"/>
<comment type="subcellular location">
    <subcellularLocation>
        <location evidence="1">Virion</location>
    </subcellularLocation>
</comment>
<dbReference type="KEGG" id="nta:107784497"/>
<dbReference type="RefSeq" id="XP_016461127.1">
    <property type="nucleotide sequence ID" value="XM_016605641.1"/>
</dbReference>
<protein>
    <submittedName>
        <fullName evidence="3">Uncharacterized protein LOC107784497</fullName>
    </submittedName>
</protein>
<dbReference type="Proteomes" id="UP000790787">
    <property type="component" value="Chromosome 17"/>
</dbReference>
<accession>A0A1S3ZA80</accession>
<dbReference type="Pfam" id="PF03216">
    <property type="entry name" value="Rhabdo_ncap_2"/>
    <property type="match status" value="1"/>
</dbReference>
<proteinExistence type="predicted"/>
<dbReference type="InterPro" id="IPR004902">
    <property type="entry name" value="Rhabdo_ncap_2"/>
</dbReference>
<name>A0A1S3ZA80_TOBAC</name>
<sequence>MAANTIDLNTMNVPAAYAAAANLIPLTQGLPEENWSDDKKGAIPIWHVIPLDDNNTVTVGAEFLQQISNNTISVKTAINCFKLAMSLKSPDTGVADPLLSQADRPAAATANPTVLAREEMPASDTFPNTPYTLQAPQVVPGPAPAVILPVANAAAAAHVAVVPQAGEDTQEEKRYAYCFIAAYLMKLLVKSADNVVTGLTAMRTRYEGFYGPARTVATFSLSQAQAIALKKGLASREKIMVTYTMALAHTQSQAAGTLGTREMWILNYLGFLPFSYNGLHAYTLLIDLKNFSKVPLGKLMSLFHVNITAPALSKIAYIVQNLERTTDNPNRDVYFRYCSSWGPQYFQSLRSRHCTHLLYTVAWAWKTIAPGHPNADPENIAAISSLSRTMKTTLKQAGIIIGESLKKN</sequence>
<evidence type="ECO:0000313" key="2">
    <source>
        <dbReference type="Proteomes" id="UP000790787"/>
    </source>
</evidence>
<keyword evidence="2" id="KW-1185">Reference proteome</keyword>
<reference evidence="2" key="1">
    <citation type="journal article" date="2014" name="Nat. Commun.">
        <title>The tobacco genome sequence and its comparison with those of tomato and potato.</title>
        <authorList>
            <person name="Sierro N."/>
            <person name="Battey J.N."/>
            <person name="Ouadi S."/>
            <person name="Bakaher N."/>
            <person name="Bovet L."/>
            <person name="Willig A."/>
            <person name="Goepfert S."/>
            <person name="Peitsch M.C."/>
            <person name="Ivanov N.V."/>
        </authorList>
    </citation>
    <scope>NUCLEOTIDE SEQUENCE [LARGE SCALE GENOMIC DNA]</scope>
</reference>
<dbReference type="GeneID" id="107784497"/>
<reference evidence="3" key="2">
    <citation type="submission" date="2025-08" db="UniProtKB">
        <authorList>
            <consortium name="RefSeq"/>
        </authorList>
    </citation>
    <scope>IDENTIFICATION</scope>
    <source>
        <tissue evidence="3">Leaf</tissue>
    </source>
</reference>
<dbReference type="AlphaFoldDB" id="A0A1S3ZA80"/>
<gene>
    <name evidence="3" type="primary">LOC107784497</name>
</gene>
<dbReference type="PaxDb" id="4097-A0A1S3ZA80"/>
<organism evidence="2 3">
    <name type="scientific">Nicotiana tabacum</name>
    <name type="common">Common tobacco</name>
    <dbReference type="NCBI Taxonomy" id="4097"/>
    <lineage>
        <taxon>Eukaryota</taxon>
        <taxon>Viridiplantae</taxon>
        <taxon>Streptophyta</taxon>
        <taxon>Embryophyta</taxon>
        <taxon>Tracheophyta</taxon>
        <taxon>Spermatophyta</taxon>
        <taxon>Magnoliopsida</taxon>
        <taxon>eudicotyledons</taxon>
        <taxon>Gunneridae</taxon>
        <taxon>Pentapetalae</taxon>
        <taxon>asterids</taxon>
        <taxon>lamiids</taxon>
        <taxon>Solanales</taxon>
        <taxon>Solanaceae</taxon>
        <taxon>Nicotianoideae</taxon>
        <taxon>Nicotianeae</taxon>
        <taxon>Nicotiana</taxon>
    </lineage>
</organism>
<evidence type="ECO:0000256" key="1">
    <source>
        <dbReference type="ARBA" id="ARBA00004328"/>
    </source>
</evidence>
<dbReference type="RefSeq" id="XP_016461127.1">
    <property type="nucleotide sequence ID" value="XM_016605641.2"/>
</dbReference>
<dbReference type="OMA" id="LINERYF"/>
<evidence type="ECO:0000313" key="3">
    <source>
        <dbReference type="RefSeq" id="XP_016461127.1"/>
    </source>
</evidence>